<accession>A0A9P1MC58</accession>
<sequence>MRLNAASLLSFLALSQAIEASPLRLIKRQDISSSSEASATGVENLHRGDHGNGDDQGADDDSDTAPALIDPDAVAPTGSDEATLTSTDAQATASGEPTEPADEPISSSAGAVIPSDIFGEPLPTDIVEEPLPTTAEDDVTTSDVTNSNESTQTADESSATDAPAQDVRVTSGEGATATETGSGVEETEASTGSDEPTISTELSEETGTATDVEASQAPTASASESTEAPEDVATVSETDSPTETSNTTDEPSTIVDPSETISTVEATATEDPASTITEDPTATAVESDSETQTQDISTEPADDESTGPVPTETATESSSAAAEPADLFTSEIIPTGTVNLEVPTIETAFPTATTVVSDEILAENEEKAKNLNEIYAGIKPDSSCTANQIACIEGNLGICGEAGAFQISACQAGTRCLALPMTNTEGVKVGCFEDPLAGDLPETSSAGEVTVSVTVQPTITVTAIVTAPAAPAPLFPTDGLQFSSFISTVLIPAPSSVVEEPVPEEPTEAPEPTEVPEPTEAPEPTPAPEAPLPSDILDVIDIPLSIPIDLGFLSPGNQEAEGVEGAATPTTVFITVTVREQETETVTATATVTRD</sequence>
<feature type="signal peptide" evidence="2">
    <location>
        <begin position="1"/>
        <end position="20"/>
    </location>
</feature>
<feature type="compositionally biased region" description="Low complexity" evidence="1">
    <location>
        <begin position="213"/>
        <end position="226"/>
    </location>
</feature>
<feature type="compositionally biased region" description="Polar residues" evidence="1">
    <location>
        <begin position="141"/>
        <end position="160"/>
    </location>
</feature>
<keyword evidence="4" id="KW-1185">Reference proteome</keyword>
<dbReference type="AlphaFoldDB" id="A0A9P1MC58"/>
<feature type="compositionally biased region" description="Polar residues" evidence="1">
    <location>
        <begin position="259"/>
        <end position="297"/>
    </location>
</feature>
<dbReference type="OrthoDB" id="2362516at2759"/>
<protein>
    <recommendedName>
        <fullName evidence="5">Carbohydrate-binding module family 19 domain-containing protein</fullName>
    </recommendedName>
</protein>
<evidence type="ECO:0000256" key="1">
    <source>
        <dbReference type="SAM" id="MobiDB-lite"/>
    </source>
</evidence>
<feature type="compositionally biased region" description="Low complexity" evidence="1">
    <location>
        <begin position="308"/>
        <end position="325"/>
    </location>
</feature>
<evidence type="ECO:0008006" key="5">
    <source>
        <dbReference type="Google" id="ProtNLM"/>
    </source>
</evidence>
<dbReference type="Proteomes" id="UP000838763">
    <property type="component" value="Unassembled WGS sequence"/>
</dbReference>
<organism evidence="3 4">
    <name type="scientific">Parascedosporium putredinis</name>
    <dbReference type="NCBI Taxonomy" id="1442378"/>
    <lineage>
        <taxon>Eukaryota</taxon>
        <taxon>Fungi</taxon>
        <taxon>Dikarya</taxon>
        <taxon>Ascomycota</taxon>
        <taxon>Pezizomycotina</taxon>
        <taxon>Sordariomycetes</taxon>
        <taxon>Hypocreomycetidae</taxon>
        <taxon>Microascales</taxon>
        <taxon>Microascaceae</taxon>
        <taxon>Parascedosporium</taxon>
    </lineage>
</organism>
<feature type="compositionally biased region" description="Basic and acidic residues" evidence="1">
    <location>
        <begin position="44"/>
        <end position="53"/>
    </location>
</feature>
<evidence type="ECO:0000313" key="3">
    <source>
        <dbReference type="EMBL" id="CAI4217525.1"/>
    </source>
</evidence>
<feature type="compositionally biased region" description="Pro residues" evidence="1">
    <location>
        <begin position="513"/>
        <end position="531"/>
    </location>
</feature>
<feature type="chain" id="PRO_5040267131" description="Carbohydrate-binding module family 19 domain-containing protein" evidence="2">
    <location>
        <begin position="21"/>
        <end position="595"/>
    </location>
</feature>
<dbReference type="EMBL" id="CALLCH030000016">
    <property type="protein sequence ID" value="CAI4217525.1"/>
    <property type="molecule type" value="Genomic_DNA"/>
</dbReference>
<feature type="region of interest" description="Disordered" evidence="1">
    <location>
        <begin position="496"/>
        <end position="534"/>
    </location>
</feature>
<proteinExistence type="predicted"/>
<feature type="compositionally biased region" description="Polar residues" evidence="1">
    <location>
        <begin position="80"/>
        <end position="95"/>
    </location>
</feature>
<evidence type="ECO:0000256" key="2">
    <source>
        <dbReference type="SAM" id="SignalP"/>
    </source>
</evidence>
<feature type="compositionally biased region" description="Polar residues" evidence="1">
    <location>
        <begin position="194"/>
        <end position="209"/>
    </location>
</feature>
<feature type="compositionally biased region" description="Polar residues" evidence="1">
    <location>
        <begin position="235"/>
        <end position="251"/>
    </location>
</feature>
<gene>
    <name evidence="3" type="ORF">PPNO1_LOCUS7132</name>
</gene>
<feature type="compositionally biased region" description="Low complexity" evidence="1">
    <location>
        <begin position="169"/>
        <end position="193"/>
    </location>
</feature>
<name>A0A9P1MC58_9PEZI</name>
<reference evidence="3" key="1">
    <citation type="submission" date="2022-11" db="EMBL/GenBank/DDBJ databases">
        <authorList>
            <person name="Scott C."/>
            <person name="Bruce N."/>
        </authorList>
    </citation>
    <scope>NUCLEOTIDE SEQUENCE</scope>
</reference>
<evidence type="ECO:0000313" key="4">
    <source>
        <dbReference type="Proteomes" id="UP000838763"/>
    </source>
</evidence>
<keyword evidence="2" id="KW-0732">Signal</keyword>
<comment type="caution">
    <text evidence="3">The sequence shown here is derived from an EMBL/GenBank/DDBJ whole genome shotgun (WGS) entry which is preliminary data.</text>
</comment>
<feature type="region of interest" description="Disordered" evidence="1">
    <location>
        <begin position="30"/>
        <end position="327"/>
    </location>
</feature>